<reference evidence="1 2" key="1">
    <citation type="submission" date="2023-10" db="EMBL/GenBank/DDBJ databases">
        <title>Fecal carriage and genetic characteristics of carbapenem-resistant Enterobacterales among healthy adults from four provinces of China.</title>
        <authorList>
            <person name="Li Y."/>
            <person name="Zhang R."/>
        </authorList>
    </citation>
    <scope>NUCLEOTIDE SEQUENCE [LARGE SCALE GENOMIC DNA]</scope>
    <source>
        <strain evidence="1 2">HN-71</strain>
    </source>
</reference>
<name>A0ABD5H140_9ENTR</name>
<protein>
    <submittedName>
        <fullName evidence="1">Uncharacterized protein</fullName>
    </submittedName>
</protein>
<proteinExistence type="predicted"/>
<accession>A0ABD5H140</accession>
<evidence type="ECO:0000313" key="2">
    <source>
        <dbReference type="Proteomes" id="UP001269984"/>
    </source>
</evidence>
<evidence type="ECO:0000313" key="1">
    <source>
        <dbReference type="EMBL" id="MDW2634827.1"/>
    </source>
</evidence>
<organism evidence="1 2">
    <name type="scientific">Citrobacter portucalensis</name>
    <dbReference type="NCBI Taxonomy" id="1639133"/>
    <lineage>
        <taxon>Bacteria</taxon>
        <taxon>Pseudomonadati</taxon>
        <taxon>Pseudomonadota</taxon>
        <taxon>Gammaproteobacteria</taxon>
        <taxon>Enterobacterales</taxon>
        <taxon>Enterobacteriaceae</taxon>
        <taxon>Citrobacter</taxon>
        <taxon>Citrobacter freundii complex</taxon>
    </lineage>
</organism>
<dbReference type="EMBL" id="JAWPAZ010000004">
    <property type="protein sequence ID" value="MDW2634827.1"/>
    <property type="molecule type" value="Genomic_DNA"/>
</dbReference>
<dbReference type="AlphaFoldDB" id="A0ABD5H140"/>
<comment type="caution">
    <text evidence="1">The sequence shown here is derived from an EMBL/GenBank/DDBJ whole genome shotgun (WGS) entry which is preliminary data.</text>
</comment>
<dbReference type="RefSeq" id="WP_318061586.1">
    <property type="nucleotide sequence ID" value="NZ_JAWPAZ010000004.1"/>
</dbReference>
<dbReference type="Proteomes" id="UP001269984">
    <property type="component" value="Unassembled WGS sequence"/>
</dbReference>
<sequence>MHNIQALDKWLVGLWYTSGGLDDQQFNIAAYELIRSNPGRILDSGEIREYILSKYDGVAEEGGDIWNLACERAFLVTNLSEFMKINNI</sequence>
<gene>
    <name evidence="1" type="ORF">RYZ90_13325</name>
</gene>